<name>A0A6J6T9L1_9ZZZZ</name>
<protein>
    <submittedName>
        <fullName evidence="4">Unannotated protein</fullName>
    </submittedName>
</protein>
<evidence type="ECO:0000256" key="1">
    <source>
        <dbReference type="ARBA" id="ARBA00022490"/>
    </source>
</evidence>
<sequence length="299" mass="33077">MSSDGRTTGLVGWGLALLAHLLGRRPRTRLRRTAVRRIQLRYLDWPLQRLALALLTRRADQSWWDRVATELSPAEHPAFFGGADTARATRGAFRAGIYPMPEPCPADARLRRVALAVRGLPWHCPDPRAVTPAGAALANKSLRRTLRGSGWTTSMDGAFEEVLAHCARPESENYWLTPAHRRTWRDLHAHGDAHSLEVWEGTELVGGLFGLQTGGVFYVASLFHSRSNASKVADLDLNARLAAAGGALVDAGGFWYDYFESVGVRQVSRAEFLATLRRTRDDVVDLDRARLPVARLLPA</sequence>
<dbReference type="Pfam" id="PF03588">
    <property type="entry name" value="Leu_Phe_trans"/>
    <property type="match status" value="1"/>
</dbReference>
<keyword evidence="3" id="KW-0012">Acyltransferase</keyword>
<gene>
    <name evidence="4" type="ORF">UFOPK2761_01490</name>
</gene>
<evidence type="ECO:0000256" key="3">
    <source>
        <dbReference type="ARBA" id="ARBA00023315"/>
    </source>
</evidence>
<dbReference type="Gene3D" id="3.40.630.70">
    <property type="entry name" value="Leucyl/phenylalanyl-tRNA-protein transferase, C-terminal domain"/>
    <property type="match status" value="1"/>
</dbReference>
<accession>A0A6J6T9L1</accession>
<reference evidence="4" key="1">
    <citation type="submission" date="2020-05" db="EMBL/GenBank/DDBJ databases">
        <authorList>
            <person name="Chiriac C."/>
            <person name="Salcher M."/>
            <person name="Ghai R."/>
            <person name="Kavagutti S V."/>
        </authorList>
    </citation>
    <scope>NUCLEOTIDE SEQUENCE</scope>
</reference>
<organism evidence="4">
    <name type="scientific">freshwater metagenome</name>
    <dbReference type="NCBI Taxonomy" id="449393"/>
    <lineage>
        <taxon>unclassified sequences</taxon>
        <taxon>metagenomes</taxon>
        <taxon>ecological metagenomes</taxon>
    </lineage>
</organism>
<dbReference type="InterPro" id="IPR004616">
    <property type="entry name" value="Leu/Phe-tRNA_Trfase"/>
</dbReference>
<dbReference type="PANTHER" id="PTHR30098">
    <property type="entry name" value="LEUCYL/PHENYLALANYL-TRNA--PROTEIN TRANSFERASE"/>
    <property type="match status" value="1"/>
</dbReference>
<dbReference type="GO" id="GO:0008914">
    <property type="term" value="F:leucyl-tRNA--protein transferase activity"/>
    <property type="evidence" value="ECO:0007669"/>
    <property type="project" value="InterPro"/>
</dbReference>
<evidence type="ECO:0000256" key="2">
    <source>
        <dbReference type="ARBA" id="ARBA00022679"/>
    </source>
</evidence>
<dbReference type="GO" id="GO:0030163">
    <property type="term" value="P:protein catabolic process"/>
    <property type="evidence" value="ECO:0007669"/>
    <property type="project" value="InterPro"/>
</dbReference>
<dbReference type="SUPFAM" id="SSF55729">
    <property type="entry name" value="Acyl-CoA N-acyltransferases (Nat)"/>
    <property type="match status" value="1"/>
</dbReference>
<keyword evidence="1" id="KW-0963">Cytoplasm</keyword>
<dbReference type="PANTHER" id="PTHR30098:SF2">
    <property type="entry name" value="LEUCYL_PHENYLALANYL-TRNA--PROTEIN TRANSFERASE"/>
    <property type="match status" value="1"/>
</dbReference>
<proteinExistence type="predicted"/>
<keyword evidence="2" id="KW-0808">Transferase</keyword>
<dbReference type="EMBL" id="CAEZYQ010000010">
    <property type="protein sequence ID" value="CAB4743467.1"/>
    <property type="molecule type" value="Genomic_DNA"/>
</dbReference>
<dbReference type="GO" id="GO:0005737">
    <property type="term" value="C:cytoplasm"/>
    <property type="evidence" value="ECO:0007669"/>
    <property type="project" value="TreeGrafter"/>
</dbReference>
<evidence type="ECO:0000313" key="4">
    <source>
        <dbReference type="EMBL" id="CAB4743467.1"/>
    </source>
</evidence>
<dbReference type="InterPro" id="IPR042203">
    <property type="entry name" value="Leu/Phe-tRNA_Trfase_C"/>
</dbReference>
<dbReference type="AlphaFoldDB" id="A0A6J6T9L1"/>
<dbReference type="InterPro" id="IPR016181">
    <property type="entry name" value="Acyl_CoA_acyltransferase"/>
</dbReference>